<sequence>MIPVLWLWGPPGAGKTTVGWEVFEQLGCEGVAVGFVDIDQLGMCPAPPSDPDRHQLKARALDAVITNFRDAGTQCVVVPGVTDPVRGIEPVPHADLTTCRLRASPAELARRITVRGGATDLAEALRHAEAVDGAPHHAVDTTGLSVAEVARLVRDQTGWPDPPAPTRTALRPSEESGEILLLCGPAAVGKSTVGWHVYQQLLRAGRTAAFVDLDQISFSRPQLGHDLRAANLAALWRTFRDAGADCLVAVGPLDQPEDLAAYRAALPAATITSYLLDASRDVLLDRATRRARGESPAPGLAGDVLLAQPPDRLAEIADQAARTVDALRGTGDLHVNTDHLPPAEIARRITTGRGGPALS</sequence>
<dbReference type="RefSeq" id="WP_382374718.1">
    <property type="nucleotide sequence ID" value="NZ_JBHRZI010000015.1"/>
</dbReference>
<proteinExistence type="predicted"/>
<evidence type="ECO:0008006" key="3">
    <source>
        <dbReference type="Google" id="ProtNLM"/>
    </source>
</evidence>
<comment type="caution">
    <text evidence="1">The sequence shown here is derived from an EMBL/GenBank/DDBJ whole genome shotgun (WGS) entry which is preliminary data.</text>
</comment>
<keyword evidence="2" id="KW-1185">Reference proteome</keyword>
<dbReference type="Gene3D" id="3.40.50.300">
    <property type="entry name" value="P-loop containing nucleotide triphosphate hydrolases"/>
    <property type="match status" value="2"/>
</dbReference>
<gene>
    <name evidence="1" type="ORF">ACFOWZ_20470</name>
</gene>
<name>A0ABV8BU95_9PSEU</name>
<dbReference type="EMBL" id="JBHRZI010000015">
    <property type="protein sequence ID" value="MFC3893858.1"/>
    <property type="molecule type" value="Genomic_DNA"/>
</dbReference>
<evidence type="ECO:0000313" key="1">
    <source>
        <dbReference type="EMBL" id="MFC3893858.1"/>
    </source>
</evidence>
<organism evidence="1 2">
    <name type="scientific">Lentzea rhizosphaerae</name>
    <dbReference type="NCBI Taxonomy" id="2041025"/>
    <lineage>
        <taxon>Bacteria</taxon>
        <taxon>Bacillati</taxon>
        <taxon>Actinomycetota</taxon>
        <taxon>Actinomycetes</taxon>
        <taxon>Pseudonocardiales</taxon>
        <taxon>Pseudonocardiaceae</taxon>
        <taxon>Lentzea</taxon>
    </lineage>
</organism>
<dbReference type="InterPro" id="IPR027417">
    <property type="entry name" value="P-loop_NTPase"/>
</dbReference>
<accession>A0ABV8BU95</accession>
<protein>
    <recommendedName>
        <fullName evidence="3">AAA domain-containing protein</fullName>
    </recommendedName>
</protein>
<dbReference type="SUPFAM" id="SSF52540">
    <property type="entry name" value="P-loop containing nucleoside triphosphate hydrolases"/>
    <property type="match status" value="2"/>
</dbReference>
<dbReference type="Proteomes" id="UP001595690">
    <property type="component" value="Unassembled WGS sequence"/>
</dbReference>
<reference evidence="2" key="1">
    <citation type="journal article" date="2019" name="Int. J. Syst. Evol. Microbiol.">
        <title>The Global Catalogue of Microorganisms (GCM) 10K type strain sequencing project: providing services to taxonomists for standard genome sequencing and annotation.</title>
        <authorList>
            <consortium name="The Broad Institute Genomics Platform"/>
            <consortium name="The Broad Institute Genome Sequencing Center for Infectious Disease"/>
            <person name="Wu L."/>
            <person name="Ma J."/>
        </authorList>
    </citation>
    <scope>NUCLEOTIDE SEQUENCE [LARGE SCALE GENOMIC DNA]</scope>
    <source>
        <strain evidence="2">CGMCC 4.7405</strain>
    </source>
</reference>
<evidence type="ECO:0000313" key="2">
    <source>
        <dbReference type="Proteomes" id="UP001595690"/>
    </source>
</evidence>